<evidence type="ECO:0000313" key="7">
    <source>
        <dbReference type="EMBL" id="MST69406.1"/>
    </source>
</evidence>
<accession>A0A6A8MCW7</accession>
<dbReference type="PRINTS" id="PR00506">
    <property type="entry name" value="D21N6MTFRASE"/>
</dbReference>
<protein>
    <submittedName>
        <fullName evidence="7">Site-specific DNA-methyltransferase</fullName>
    </submittedName>
</protein>
<name>A0A6A8MCW7_9FIRM</name>
<dbReference type="SUPFAM" id="SSF53335">
    <property type="entry name" value="S-adenosyl-L-methionine-dependent methyltransferases"/>
    <property type="match status" value="1"/>
</dbReference>
<dbReference type="AlphaFoldDB" id="A0A6A8MCW7"/>
<dbReference type="InterPro" id="IPR029063">
    <property type="entry name" value="SAM-dependent_MTases_sf"/>
</dbReference>
<dbReference type="GO" id="GO:0032259">
    <property type="term" value="P:methylation"/>
    <property type="evidence" value="ECO:0007669"/>
    <property type="project" value="UniProtKB-KW"/>
</dbReference>
<dbReference type="InterPro" id="IPR002941">
    <property type="entry name" value="DNA_methylase_N4/N6"/>
</dbReference>
<dbReference type="Gene3D" id="3.40.50.150">
    <property type="entry name" value="Vaccinia Virus protein VP39"/>
    <property type="match status" value="1"/>
</dbReference>
<comment type="similarity">
    <text evidence="1">Belongs to the N(4)/N(6)-methyltransferase family.</text>
</comment>
<dbReference type="RefSeq" id="WP_154572867.1">
    <property type="nucleotide sequence ID" value="NZ_VUNB01000005.1"/>
</dbReference>
<comment type="caution">
    <text evidence="7">The sequence shown here is derived from an EMBL/GenBank/DDBJ whole genome shotgun (WGS) entry which is preliminary data.</text>
</comment>
<evidence type="ECO:0000256" key="3">
    <source>
        <dbReference type="ARBA" id="ARBA00022679"/>
    </source>
</evidence>
<dbReference type="InterPro" id="IPR002052">
    <property type="entry name" value="DNA_methylase_N6_adenine_CS"/>
</dbReference>
<evidence type="ECO:0000259" key="6">
    <source>
        <dbReference type="Pfam" id="PF01555"/>
    </source>
</evidence>
<dbReference type="GO" id="GO:0008170">
    <property type="term" value="F:N-methyltransferase activity"/>
    <property type="evidence" value="ECO:0007669"/>
    <property type="project" value="InterPro"/>
</dbReference>
<dbReference type="Pfam" id="PF01555">
    <property type="entry name" value="N6_N4_Mtase"/>
    <property type="match status" value="1"/>
</dbReference>
<organism evidence="7">
    <name type="scientific">Baileyella intestinalis</name>
    <dbReference type="NCBI Taxonomy" id="2606709"/>
    <lineage>
        <taxon>Bacteria</taxon>
        <taxon>Bacillati</taxon>
        <taxon>Bacillota</taxon>
        <taxon>Clostridia</taxon>
        <taxon>Peptostreptococcales</taxon>
        <taxon>Anaerovoracaceae</taxon>
        <taxon>Baileyella</taxon>
    </lineage>
</organism>
<dbReference type="PANTHER" id="PTHR13370:SF3">
    <property type="entry name" value="TRNA (GUANINE(10)-N2)-METHYLTRANSFERASE HOMOLOG"/>
    <property type="match status" value="1"/>
</dbReference>
<feature type="domain" description="DNA methylase N-4/N-6" evidence="6">
    <location>
        <begin position="76"/>
        <end position="318"/>
    </location>
</feature>
<keyword evidence="2 7" id="KW-0489">Methyltransferase</keyword>
<dbReference type="GO" id="GO:0009307">
    <property type="term" value="P:DNA restriction-modification system"/>
    <property type="evidence" value="ECO:0007669"/>
    <property type="project" value="UniProtKB-KW"/>
</dbReference>
<proteinExistence type="inferred from homology"/>
<gene>
    <name evidence="7" type="ORF">FYJ66_07360</name>
</gene>
<evidence type="ECO:0000256" key="2">
    <source>
        <dbReference type="ARBA" id="ARBA00022603"/>
    </source>
</evidence>
<evidence type="ECO:0000256" key="5">
    <source>
        <dbReference type="ARBA" id="ARBA00022747"/>
    </source>
</evidence>
<dbReference type="PANTHER" id="PTHR13370">
    <property type="entry name" value="RNA METHYLASE-RELATED"/>
    <property type="match status" value="1"/>
</dbReference>
<keyword evidence="3 7" id="KW-0808">Transferase</keyword>
<reference evidence="7" key="1">
    <citation type="submission" date="2019-09" db="EMBL/GenBank/DDBJ databases">
        <title>In-depth cultivation of the pig gut microbiome towards novel bacterial diversity and tailored functional studies.</title>
        <authorList>
            <person name="Wylensek D."/>
            <person name="Hitch T.C.A."/>
            <person name="Clavel T."/>
        </authorList>
    </citation>
    <scope>NUCLEOTIDE SEQUENCE</scope>
    <source>
        <strain evidence="7">RF-744-FAT-WT-3</strain>
    </source>
</reference>
<evidence type="ECO:0000256" key="1">
    <source>
        <dbReference type="ARBA" id="ARBA00006594"/>
    </source>
</evidence>
<dbReference type="InterPro" id="IPR002295">
    <property type="entry name" value="N4/N6-MTase_EcoPI_Mod-like"/>
</dbReference>
<dbReference type="PROSITE" id="PS00092">
    <property type="entry name" value="N6_MTASE"/>
    <property type="match status" value="1"/>
</dbReference>
<dbReference type="GO" id="GO:0005737">
    <property type="term" value="C:cytoplasm"/>
    <property type="evidence" value="ECO:0007669"/>
    <property type="project" value="TreeGrafter"/>
</dbReference>
<sequence length="448" mass="52249">MNELMQLNRGLEQGLILAETRLEEMSEKTGTASKTRFFRSEDHLFDRGQGDPSIITLGDNMEYMLWLLENGFEGKIQLIYIDPPFFTKAKYDATVELRDDRGKSRKVRHLAYDDTFERSLEYYIRNITSRLYLMKMLLSDTGSIYIHLDWHSSHYVKVVMDEIFGYSRFINEIIWKYKSGGSTKKHFSRKHDTILVYSKTDKYYFNVPKEKSYNRDFKPYRFKGVSEYQDDNGWYTLVNMKDVWSIDMVGRTSGERTGYATQKPMELMARILEASSKEGDLVADFFCGSGSFLEAAQRMGRRWIGCDTEEMAVSMAKKRISSIDGSYVCMKDVDRDDQEPVKGCLKLNMVSRDELENGKSFFTFSLDKFVPQVDEGHIPLKDRSFIHDLIENDPVSLLDYIIVDPWYDQSFGAEMAVTDDFDNIRFISRGKIAFIAVDVFGKEYFYEM</sequence>
<evidence type="ECO:0000256" key="4">
    <source>
        <dbReference type="ARBA" id="ARBA00022691"/>
    </source>
</evidence>
<dbReference type="GO" id="GO:0003677">
    <property type="term" value="F:DNA binding"/>
    <property type="evidence" value="ECO:0007669"/>
    <property type="project" value="InterPro"/>
</dbReference>
<keyword evidence="4" id="KW-0949">S-adenosyl-L-methionine</keyword>
<keyword evidence="5" id="KW-0680">Restriction system</keyword>
<dbReference type="EMBL" id="VUNB01000005">
    <property type="protein sequence ID" value="MST69406.1"/>
    <property type="molecule type" value="Genomic_DNA"/>
</dbReference>